<dbReference type="HAMAP" id="MF_00185">
    <property type="entry name" value="IPP_trans"/>
    <property type="match status" value="1"/>
</dbReference>
<dbReference type="InterPro" id="IPR027417">
    <property type="entry name" value="P-loop_NTPase"/>
</dbReference>
<evidence type="ECO:0000256" key="10">
    <source>
        <dbReference type="ARBA" id="ARBA00022842"/>
    </source>
</evidence>
<reference evidence="15 16" key="1">
    <citation type="submission" date="2017-09" db="EMBL/GenBank/DDBJ databases">
        <title>Depth-based differentiation of microbial function through sediment-hosted aquifers and enrichment of novel symbionts in the deep terrestrial subsurface.</title>
        <authorList>
            <person name="Probst A.J."/>
            <person name="Ladd B."/>
            <person name="Jarett J.K."/>
            <person name="Geller-Mcgrath D.E."/>
            <person name="Sieber C.M."/>
            <person name="Emerson J.B."/>
            <person name="Anantharaman K."/>
            <person name="Thomas B.C."/>
            <person name="Malmstrom R."/>
            <person name="Stieglmeier M."/>
            <person name="Klingl A."/>
            <person name="Woyke T."/>
            <person name="Ryan C.M."/>
            <person name="Banfield J.F."/>
        </authorList>
    </citation>
    <scope>NUCLEOTIDE SEQUENCE [LARGE SCALE GENOMIC DNA]</scope>
    <source>
        <strain evidence="15">CG22_combo_CG10-13_8_21_14_all_42_17</strain>
    </source>
</reference>
<comment type="function">
    <text evidence="2 13">Catalyzes the transfer of a dimethylallyl group onto the adenine at position 37 in tRNAs that read codons beginning with uridine, leading to the formation of N6-(dimethylallyl)adenosine (i(6)A).</text>
</comment>
<comment type="similarity">
    <text evidence="3 14">Belongs to the IPP transferase family.</text>
</comment>
<evidence type="ECO:0000256" key="12">
    <source>
        <dbReference type="RuleBase" id="RU003783"/>
    </source>
</evidence>
<keyword evidence="6 14" id="KW-0808">Transferase</keyword>
<evidence type="ECO:0000256" key="6">
    <source>
        <dbReference type="ARBA" id="ARBA00022679"/>
    </source>
</evidence>
<proteinExistence type="inferred from homology"/>
<dbReference type="Proteomes" id="UP000229794">
    <property type="component" value="Unassembled WGS sequence"/>
</dbReference>
<comment type="catalytic activity">
    <reaction evidence="11 12">
        <text>adenosine(37) in tRNA + dimethylallyl diphosphate = N(6)-dimethylallyladenosine(37) in tRNA + diphosphate</text>
        <dbReference type="Rhea" id="RHEA:26482"/>
        <dbReference type="Rhea" id="RHEA-COMP:10162"/>
        <dbReference type="Rhea" id="RHEA-COMP:10375"/>
        <dbReference type="ChEBI" id="CHEBI:33019"/>
        <dbReference type="ChEBI" id="CHEBI:57623"/>
        <dbReference type="ChEBI" id="CHEBI:74411"/>
        <dbReference type="ChEBI" id="CHEBI:74415"/>
        <dbReference type="EC" id="2.5.1.75"/>
    </reaction>
</comment>
<feature type="non-terminal residue" evidence="15">
    <location>
        <position position="273"/>
    </location>
</feature>
<dbReference type="EC" id="2.5.1.75" evidence="4 12"/>
<dbReference type="SUPFAM" id="SSF52540">
    <property type="entry name" value="P-loop containing nucleoside triphosphate hydrolases"/>
    <property type="match status" value="1"/>
</dbReference>
<comment type="cofactor">
    <cofactor evidence="1">
        <name>Mg(2+)</name>
        <dbReference type="ChEBI" id="CHEBI:18420"/>
    </cofactor>
</comment>
<dbReference type="PANTHER" id="PTHR11088:SF60">
    <property type="entry name" value="TRNA DIMETHYLALLYLTRANSFERASE"/>
    <property type="match status" value="1"/>
</dbReference>
<evidence type="ECO:0000256" key="5">
    <source>
        <dbReference type="ARBA" id="ARBA00017477"/>
    </source>
</evidence>
<dbReference type="Gene3D" id="3.40.50.300">
    <property type="entry name" value="P-loop containing nucleotide triphosphate hydrolases"/>
    <property type="match status" value="1"/>
</dbReference>
<accession>A0A2H0BD94</accession>
<evidence type="ECO:0000256" key="14">
    <source>
        <dbReference type="RuleBase" id="RU003785"/>
    </source>
</evidence>
<evidence type="ECO:0000256" key="8">
    <source>
        <dbReference type="ARBA" id="ARBA00022741"/>
    </source>
</evidence>
<evidence type="ECO:0000256" key="3">
    <source>
        <dbReference type="ARBA" id="ARBA00005842"/>
    </source>
</evidence>
<dbReference type="Pfam" id="PF01715">
    <property type="entry name" value="IPPT"/>
    <property type="match status" value="1"/>
</dbReference>
<comment type="caution">
    <text evidence="15">The sequence shown here is derived from an EMBL/GenBank/DDBJ whole genome shotgun (WGS) entry which is preliminary data.</text>
</comment>
<dbReference type="NCBIfam" id="TIGR00174">
    <property type="entry name" value="miaA"/>
    <property type="match status" value="1"/>
</dbReference>
<dbReference type="InterPro" id="IPR018022">
    <property type="entry name" value="IPT"/>
</dbReference>
<keyword evidence="8 14" id="KW-0547">Nucleotide-binding</keyword>
<dbReference type="PANTHER" id="PTHR11088">
    <property type="entry name" value="TRNA DIMETHYLALLYLTRANSFERASE"/>
    <property type="match status" value="1"/>
</dbReference>
<keyword evidence="10" id="KW-0460">Magnesium</keyword>
<evidence type="ECO:0000256" key="9">
    <source>
        <dbReference type="ARBA" id="ARBA00022840"/>
    </source>
</evidence>
<evidence type="ECO:0000256" key="13">
    <source>
        <dbReference type="RuleBase" id="RU003784"/>
    </source>
</evidence>
<evidence type="ECO:0000256" key="7">
    <source>
        <dbReference type="ARBA" id="ARBA00022694"/>
    </source>
</evidence>
<evidence type="ECO:0000256" key="2">
    <source>
        <dbReference type="ARBA" id="ARBA00003213"/>
    </source>
</evidence>
<dbReference type="EMBL" id="PCST01000025">
    <property type="protein sequence ID" value="PIP55653.1"/>
    <property type="molecule type" value="Genomic_DNA"/>
</dbReference>
<organism evidence="15 16">
    <name type="scientific">Candidatus Zambryskibacteria bacterium CG22_combo_CG10-13_8_21_14_all_42_17</name>
    <dbReference type="NCBI Taxonomy" id="1975118"/>
    <lineage>
        <taxon>Bacteria</taxon>
        <taxon>Candidatus Zambryskiibacteriota</taxon>
    </lineage>
</organism>
<dbReference type="AlphaFoldDB" id="A0A2H0BD94"/>
<keyword evidence="9 14" id="KW-0067">ATP-binding</keyword>
<evidence type="ECO:0000256" key="4">
    <source>
        <dbReference type="ARBA" id="ARBA00012665"/>
    </source>
</evidence>
<gene>
    <name evidence="15" type="primary">miaA</name>
    <name evidence="15" type="ORF">COX06_02210</name>
</gene>
<evidence type="ECO:0000256" key="11">
    <source>
        <dbReference type="ARBA" id="ARBA00049563"/>
    </source>
</evidence>
<protein>
    <recommendedName>
        <fullName evidence="5 12">tRNA dimethylallyltransferase</fullName>
        <ecNumber evidence="4 12">2.5.1.75</ecNumber>
    </recommendedName>
</protein>
<dbReference type="GO" id="GO:0005524">
    <property type="term" value="F:ATP binding"/>
    <property type="evidence" value="ECO:0007669"/>
    <property type="project" value="UniProtKB-KW"/>
</dbReference>
<sequence length="273" mass="31288">MKRSRLKKKVLVIVGPTASGKSSLAVKLAQKFNGEIISADSRQVYKGLDIGTGKITKREMRGIPHHLLDVANPRKQFSASNFVSEANKAITMIYHSKHIPIVVGGTGFYIDALAGNISLPDVPPNKKLRERLDKKSAETLFKILKKKDLRRALAIDPHNKVRLIRALEIVEAVGKVPTLKSSSTYSFIYIGLKPDNLDQRIHKRLLKRLHGIIREAKKLIKLKAISYRRMHELGLEYRYAGMYLKKKISKEEMLEKLYTEIRRYAKRQMTWFK</sequence>
<dbReference type="Gene3D" id="1.10.20.140">
    <property type="match status" value="1"/>
</dbReference>
<evidence type="ECO:0000256" key="1">
    <source>
        <dbReference type="ARBA" id="ARBA00001946"/>
    </source>
</evidence>
<keyword evidence="7 12" id="KW-0819">tRNA processing</keyword>
<evidence type="ECO:0000313" key="16">
    <source>
        <dbReference type="Proteomes" id="UP000229794"/>
    </source>
</evidence>
<name>A0A2H0BD94_9BACT</name>
<dbReference type="GO" id="GO:0006400">
    <property type="term" value="P:tRNA modification"/>
    <property type="evidence" value="ECO:0007669"/>
    <property type="project" value="TreeGrafter"/>
</dbReference>
<dbReference type="GO" id="GO:0052381">
    <property type="term" value="F:tRNA dimethylallyltransferase activity"/>
    <property type="evidence" value="ECO:0007669"/>
    <property type="project" value="UniProtKB-EC"/>
</dbReference>
<dbReference type="InterPro" id="IPR039657">
    <property type="entry name" value="Dimethylallyltransferase"/>
</dbReference>
<evidence type="ECO:0000313" key="15">
    <source>
        <dbReference type="EMBL" id="PIP55653.1"/>
    </source>
</evidence>